<sequence>MPLVLAWIGRFSARHRLVVVLAWLVALFALTGVLVSGGSAEESASASIPDTRASQAMEVMNQKFPSTGQSDRAPGTVQLVMQTTGGASVTDTDVRNQIDGLLDSASTVADVVTVSDPFDSSNPFVSADTTTAVSTVIFAAMDEDQQHAAYDAILALADTAPNTLVAEVGGQLFEPATSVGGIGEIAGVLVAFVVLFLTFGSLLAAGANMLVALSGVAVGTLGVLAYGTISPIEPTTITLGTMLGLAVGIDYSLFILTRFRAELRDGHSVEKSVGKAVGTAGTAVVFAGLTVIIALAGLRVVGISFITDMGMGGAFGVLVAVLMSLTMLPVLMRTLGLRALPRKERHIVAAVPAVASHAADEKRSSKTFFAAWVGFLVRRPVISIVAGIGVLLIVAIPLLGMKTAQNVPGGLDPSSTQRHAYDLIVEEFGGIQSPLMVIAEGDNATNTAAVQEQLTNLDGVQSVDPGVLSEDGTAALFRLVPTGGPIDESTENLVDNIRDRADMAPGVHLEVTGETAIGIDMDAALHQALIKYVVVIVLLSFVLLTIMFRSLLVPLIATLGYLLSVGAAFGGSVAVFQWGWLDAIIPAPQGDPMLSVLPIILVGVLFGLAMDYQVFLVSRIQEMHSRGMSPKDAVISGFKTSGPVLVAAAAIMVFVFAGFATSTMAVAASIAFGLVVGVLADAFIVRMILMPAMLALLGKSAWWLPRWLDKIIPDLDIEGRALDEHPDAKSEGNSQPTAVLVP</sequence>
<keyword evidence="5" id="KW-0472">Membrane</keyword>
<protein>
    <submittedName>
        <fullName evidence="6">RND superfamily putative drug exporter</fullName>
    </submittedName>
</protein>
<dbReference type="InterPro" id="IPR004869">
    <property type="entry name" value="MMPL_dom"/>
</dbReference>
<gene>
    <name evidence="6" type="ORF">FNL38_103555</name>
</gene>
<evidence type="ECO:0000256" key="1">
    <source>
        <dbReference type="ARBA" id="ARBA00004651"/>
    </source>
</evidence>
<evidence type="ECO:0000256" key="5">
    <source>
        <dbReference type="ARBA" id="ARBA00023136"/>
    </source>
</evidence>
<dbReference type="PANTHER" id="PTHR33406">
    <property type="entry name" value="MEMBRANE PROTEIN MJ1562-RELATED"/>
    <property type="match status" value="1"/>
</dbReference>
<dbReference type="GO" id="GO:0005886">
    <property type="term" value="C:plasma membrane"/>
    <property type="evidence" value="ECO:0007669"/>
    <property type="project" value="UniProtKB-SubCell"/>
</dbReference>
<comment type="subcellular location">
    <subcellularLocation>
        <location evidence="1">Cell membrane</location>
        <topology evidence="1">Multi-pass membrane protein</topology>
    </subcellularLocation>
</comment>
<evidence type="ECO:0000256" key="4">
    <source>
        <dbReference type="ARBA" id="ARBA00022989"/>
    </source>
</evidence>
<dbReference type="Pfam" id="PF03176">
    <property type="entry name" value="MMPL"/>
    <property type="match status" value="2"/>
</dbReference>
<organism evidence="6">
    <name type="scientific">Nocardia globerula</name>
    <dbReference type="NCBI Taxonomy" id="1818"/>
    <lineage>
        <taxon>Bacteria</taxon>
        <taxon>Bacillati</taxon>
        <taxon>Actinomycetota</taxon>
        <taxon>Actinomycetes</taxon>
        <taxon>Mycobacteriales</taxon>
        <taxon>Nocardiaceae</taxon>
        <taxon>Nocardia</taxon>
    </lineage>
</organism>
<keyword evidence="3" id="KW-0812">Transmembrane</keyword>
<dbReference type="SUPFAM" id="SSF82866">
    <property type="entry name" value="Multidrug efflux transporter AcrB transmembrane domain"/>
    <property type="match status" value="2"/>
</dbReference>
<dbReference type="InterPro" id="IPR000731">
    <property type="entry name" value="SSD"/>
</dbReference>
<evidence type="ECO:0000256" key="2">
    <source>
        <dbReference type="ARBA" id="ARBA00022475"/>
    </source>
</evidence>
<reference evidence="6" key="1">
    <citation type="submission" date="2019-07" db="EMBL/GenBank/DDBJ databases">
        <title>Genomic Encyclopedia of Type Strains, Phase IV (KMG-IV): sequencing the most valuable type-strain genomes for metagenomic binning, comparative biology and taxonomic classification.</title>
        <authorList>
            <person name="Goeker M."/>
        </authorList>
    </citation>
    <scope>NUCLEOTIDE SEQUENCE</scope>
    <source>
        <strain evidence="6">DSM 44596</strain>
    </source>
</reference>
<keyword evidence="4" id="KW-1133">Transmembrane helix</keyword>
<comment type="caution">
    <text evidence="6">The sequence shown here is derived from an EMBL/GenBank/DDBJ whole genome shotgun (WGS) entry which is preliminary data.</text>
</comment>
<name>A0A652YRN3_NOCGL</name>
<dbReference type="AlphaFoldDB" id="A0A652YRN3"/>
<evidence type="ECO:0000313" key="6">
    <source>
        <dbReference type="EMBL" id="TYQ05204.1"/>
    </source>
</evidence>
<dbReference type="Gene3D" id="1.20.1640.10">
    <property type="entry name" value="Multidrug efflux transporter AcrB transmembrane domain"/>
    <property type="match status" value="2"/>
</dbReference>
<keyword evidence="2" id="KW-1003">Cell membrane</keyword>
<proteinExistence type="predicted"/>
<dbReference type="PANTHER" id="PTHR33406:SF13">
    <property type="entry name" value="MEMBRANE PROTEIN YDFJ"/>
    <property type="match status" value="1"/>
</dbReference>
<dbReference type="EMBL" id="VNIQ01000003">
    <property type="protein sequence ID" value="TYQ05204.1"/>
    <property type="molecule type" value="Genomic_DNA"/>
</dbReference>
<dbReference type="InterPro" id="IPR050545">
    <property type="entry name" value="Mycobact_MmpL"/>
</dbReference>
<accession>A0A652YRN3</accession>
<dbReference type="PROSITE" id="PS50156">
    <property type="entry name" value="SSD"/>
    <property type="match status" value="1"/>
</dbReference>
<evidence type="ECO:0000256" key="3">
    <source>
        <dbReference type="ARBA" id="ARBA00022692"/>
    </source>
</evidence>